<evidence type="ECO:0000313" key="2">
    <source>
        <dbReference type="EMBL" id="KAJ1196531.1"/>
    </source>
</evidence>
<dbReference type="EMBL" id="JANPWB010000003">
    <property type="protein sequence ID" value="KAJ1196531.1"/>
    <property type="molecule type" value="Genomic_DNA"/>
</dbReference>
<sequence>MTLATRGRLALSAQISQLTSHQRSAPGSKSGSPPLRSQEGRVAPAGSRLPPACPHHPPGWAHIYSACMASLSISDLRHLCPAPGASGAPPLHNPPLRDPAAPAHSPVSCEARLRLPAHSASSAIQPLHASEHSTSVTAHTEHTGWHFGWPPCPD</sequence>
<dbReference type="Proteomes" id="UP001066276">
    <property type="component" value="Chromosome 2_1"/>
</dbReference>
<feature type="compositionally biased region" description="Polar residues" evidence="1">
    <location>
        <begin position="16"/>
        <end position="31"/>
    </location>
</feature>
<feature type="region of interest" description="Disordered" evidence="1">
    <location>
        <begin position="16"/>
        <end position="50"/>
    </location>
</feature>
<protein>
    <submittedName>
        <fullName evidence="2">Uncharacterized protein</fullName>
    </submittedName>
</protein>
<reference evidence="2" key="1">
    <citation type="journal article" date="2022" name="bioRxiv">
        <title>Sequencing and chromosome-scale assembly of the giantPleurodeles waltlgenome.</title>
        <authorList>
            <person name="Brown T."/>
            <person name="Elewa A."/>
            <person name="Iarovenko S."/>
            <person name="Subramanian E."/>
            <person name="Araus A.J."/>
            <person name="Petzold A."/>
            <person name="Susuki M."/>
            <person name="Suzuki K.-i.T."/>
            <person name="Hayashi T."/>
            <person name="Toyoda A."/>
            <person name="Oliveira C."/>
            <person name="Osipova E."/>
            <person name="Leigh N.D."/>
            <person name="Simon A."/>
            <person name="Yun M.H."/>
        </authorList>
    </citation>
    <scope>NUCLEOTIDE SEQUENCE</scope>
    <source>
        <strain evidence="2">20211129_DDA</strain>
        <tissue evidence="2">Liver</tissue>
    </source>
</reference>
<name>A0AAV7V6T3_PLEWA</name>
<comment type="caution">
    <text evidence="2">The sequence shown here is derived from an EMBL/GenBank/DDBJ whole genome shotgun (WGS) entry which is preliminary data.</text>
</comment>
<proteinExistence type="predicted"/>
<accession>A0AAV7V6T3</accession>
<keyword evidence="3" id="KW-1185">Reference proteome</keyword>
<organism evidence="2 3">
    <name type="scientific">Pleurodeles waltl</name>
    <name type="common">Iberian ribbed newt</name>
    <dbReference type="NCBI Taxonomy" id="8319"/>
    <lineage>
        <taxon>Eukaryota</taxon>
        <taxon>Metazoa</taxon>
        <taxon>Chordata</taxon>
        <taxon>Craniata</taxon>
        <taxon>Vertebrata</taxon>
        <taxon>Euteleostomi</taxon>
        <taxon>Amphibia</taxon>
        <taxon>Batrachia</taxon>
        <taxon>Caudata</taxon>
        <taxon>Salamandroidea</taxon>
        <taxon>Salamandridae</taxon>
        <taxon>Pleurodelinae</taxon>
        <taxon>Pleurodeles</taxon>
    </lineage>
</organism>
<evidence type="ECO:0000313" key="3">
    <source>
        <dbReference type="Proteomes" id="UP001066276"/>
    </source>
</evidence>
<dbReference type="AlphaFoldDB" id="A0AAV7V6T3"/>
<evidence type="ECO:0000256" key="1">
    <source>
        <dbReference type="SAM" id="MobiDB-lite"/>
    </source>
</evidence>
<gene>
    <name evidence="2" type="ORF">NDU88_000401</name>
</gene>